<dbReference type="OrthoDB" id="3945698at2759"/>
<evidence type="ECO:0000256" key="1">
    <source>
        <dbReference type="SAM" id="MobiDB-lite"/>
    </source>
</evidence>
<feature type="compositionally biased region" description="Basic and acidic residues" evidence="1">
    <location>
        <begin position="149"/>
        <end position="160"/>
    </location>
</feature>
<accession>A0A9P4I967</accession>
<organism evidence="2 3">
    <name type="scientific">Rhizodiscina lignyota</name>
    <dbReference type="NCBI Taxonomy" id="1504668"/>
    <lineage>
        <taxon>Eukaryota</taxon>
        <taxon>Fungi</taxon>
        <taxon>Dikarya</taxon>
        <taxon>Ascomycota</taxon>
        <taxon>Pezizomycotina</taxon>
        <taxon>Dothideomycetes</taxon>
        <taxon>Pleosporomycetidae</taxon>
        <taxon>Aulographales</taxon>
        <taxon>Rhizodiscinaceae</taxon>
        <taxon>Rhizodiscina</taxon>
    </lineage>
</organism>
<feature type="compositionally biased region" description="Polar residues" evidence="1">
    <location>
        <begin position="318"/>
        <end position="338"/>
    </location>
</feature>
<feature type="region of interest" description="Disordered" evidence="1">
    <location>
        <begin position="149"/>
        <end position="341"/>
    </location>
</feature>
<protein>
    <submittedName>
        <fullName evidence="2">Uncharacterized protein</fullName>
    </submittedName>
</protein>
<feature type="compositionally biased region" description="Polar residues" evidence="1">
    <location>
        <begin position="191"/>
        <end position="204"/>
    </location>
</feature>
<name>A0A9P4I967_9PEZI</name>
<feature type="compositionally biased region" description="Polar residues" evidence="1">
    <location>
        <begin position="252"/>
        <end position="268"/>
    </location>
</feature>
<feature type="compositionally biased region" description="Gly residues" evidence="1">
    <location>
        <begin position="281"/>
        <end position="294"/>
    </location>
</feature>
<keyword evidence="3" id="KW-1185">Reference proteome</keyword>
<dbReference type="AlphaFoldDB" id="A0A9P4I967"/>
<feature type="compositionally biased region" description="Low complexity" evidence="1">
    <location>
        <begin position="179"/>
        <end position="190"/>
    </location>
</feature>
<reference evidence="2" key="1">
    <citation type="journal article" date="2020" name="Stud. Mycol.">
        <title>101 Dothideomycetes genomes: a test case for predicting lifestyles and emergence of pathogens.</title>
        <authorList>
            <person name="Haridas S."/>
            <person name="Albert R."/>
            <person name="Binder M."/>
            <person name="Bloem J."/>
            <person name="Labutti K."/>
            <person name="Salamov A."/>
            <person name="Andreopoulos B."/>
            <person name="Baker S."/>
            <person name="Barry K."/>
            <person name="Bills G."/>
            <person name="Bluhm B."/>
            <person name="Cannon C."/>
            <person name="Castanera R."/>
            <person name="Culley D."/>
            <person name="Daum C."/>
            <person name="Ezra D."/>
            <person name="Gonzalez J."/>
            <person name="Henrissat B."/>
            <person name="Kuo A."/>
            <person name="Liang C."/>
            <person name="Lipzen A."/>
            <person name="Lutzoni F."/>
            <person name="Magnuson J."/>
            <person name="Mondo S."/>
            <person name="Nolan M."/>
            <person name="Ohm R."/>
            <person name="Pangilinan J."/>
            <person name="Park H.-J."/>
            <person name="Ramirez L."/>
            <person name="Alfaro M."/>
            <person name="Sun H."/>
            <person name="Tritt A."/>
            <person name="Yoshinaga Y."/>
            <person name="Zwiers L.-H."/>
            <person name="Turgeon B."/>
            <person name="Goodwin S."/>
            <person name="Spatafora J."/>
            <person name="Crous P."/>
            <person name="Grigoriev I."/>
        </authorList>
    </citation>
    <scope>NUCLEOTIDE SEQUENCE</scope>
    <source>
        <strain evidence="2">CBS 133067</strain>
    </source>
</reference>
<evidence type="ECO:0000313" key="3">
    <source>
        <dbReference type="Proteomes" id="UP000799772"/>
    </source>
</evidence>
<feature type="compositionally biased region" description="Polar residues" evidence="1">
    <location>
        <begin position="223"/>
        <end position="238"/>
    </location>
</feature>
<evidence type="ECO:0000313" key="2">
    <source>
        <dbReference type="EMBL" id="KAF2097325.1"/>
    </source>
</evidence>
<dbReference type="EMBL" id="ML978128">
    <property type="protein sequence ID" value="KAF2097325.1"/>
    <property type="molecule type" value="Genomic_DNA"/>
</dbReference>
<gene>
    <name evidence="2" type="ORF">NA57DRAFT_57917</name>
</gene>
<comment type="caution">
    <text evidence="2">The sequence shown here is derived from an EMBL/GenBank/DDBJ whole genome shotgun (WGS) entry which is preliminary data.</text>
</comment>
<proteinExistence type="predicted"/>
<dbReference type="Proteomes" id="UP000799772">
    <property type="component" value="Unassembled WGS sequence"/>
</dbReference>
<sequence>MTSLVGAYVGNVASNWISTTVEGAKDAASAYGGNLAGDVIIAGGNLVENAGRSVGDKVSGYAARYGTWVNGYGDKLRGAPGSSLPKSGPLAVYKAGGMGSGTLKRSASYGPSASSSKALMKPVTTIANTSKKRTQYPIGAIKPYSTFVKDKPKEKEKETALSKTGNPKYPISIAKAMQPSKPTHSKPPSSLHQVNSFPAMNSNPKMRASIAPDKTPKTDNSNKRGSTFPEKNSTTSNPRARASIVPDKAPTKTANNKYPSGPKSTASKTTEKPYGLTSKAAGGGHIPLTGFGGGGEKENGGPKGYKPYTPPSKGPEGNASSKVGQQDFNGQQASNELQALNGWGCRRRGWKYW</sequence>